<dbReference type="Proteomes" id="UP001526446">
    <property type="component" value="Unassembled WGS sequence"/>
</dbReference>
<dbReference type="EMBL" id="JAPIUX010000031">
    <property type="protein sequence ID" value="MCX2562232.1"/>
    <property type="molecule type" value="Genomic_DNA"/>
</dbReference>
<organism evidence="1 2">
    <name type="scientific">Acetobacter farinalis</name>
    <dbReference type="NCBI Taxonomy" id="1260984"/>
    <lineage>
        <taxon>Bacteria</taxon>
        <taxon>Pseudomonadati</taxon>
        <taxon>Pseudomonadota</taxon>
        <taxon>Alphaproteobacteria</taxon>
        <taxon>Acetobacterales</taxon>
        <taxon>Acetobacteraceae</taxon>
        <taxon>Acetobacter</taxon>
    </lineage>
</organism>
<proteinExistence type="predicted"/>
<protein>
    <submittedName>
        <fullName evidence="1">Uncharacterized protein</fullName>
    </submittedName>
</protein>
<keyword evidence="2" id="KW-1185">Reference proteome</keyword>
<dbReference type="RefSeq" id="WP_166123610.1">
    <property type="nucleotide sequence ID" value="NZ_JAPIUX010000031.1"/>
</dbReference>
<comment type="caution">
    <text evidence="1">The sequence shown here is derived from an EMBL/GenBank/DDBJ whole genome shotgun (WGS) entry which is preliminary data.</text>
</comment>
<accession>A0ABT3QAC4</accession>
<name>A0ABT3QAC4_9PROT</name>
<reference evidence="1 2" key="1">
    <citation type="submission" date="2022-11" db="EMBL/GenBank/DDBJ databases">
        <title>Genome sequencing of Acetobacter type strain.</title>
        <authorList>
            <person name="Heo J."/>
            <person name="Lee D."/>
            <person name="Han B.-H."/>
            <person name="Hong S.-B."/>
            <person name="Kwon S.-W."/>
        </authorList>
    </citation>
    <scope>NUCLEOTIDE SEQUENCE [LARGE SCALE GENOMIC DNA]</scope>
    <source>
        <strain evidence="1 2">KACC 21251</strain>
    </source>
</reference>
<gene>
    <name evidence="1" type="ORF">OQ252_12625</name>
</gene>
<evidence type="ECO:0000313" key="1">
    <source>
        <dbReference type="EMBL" id="MCX2562232.1"/>
    </source>
</evidence>
<evidence type="ECO:0000313" key="2">
    <source>
        <dbReference type="Proteomes" id="UP001526446"/>
    </source>
</evidence>
<sequence>MTDAEMKEFLANPKEYNKKQHQKAWKPYNDAVQSSSLRSVHNKMSAVSDRASAYLSPVAKAEYDRKKSIELMKVDMLDAQYKERAKLLFT</sequence>